<sequence>MWKDYLSLTRNEQRGFIILVAIILILLVFRISMPLLYKPNTSLLVVSDSIPLKVISIIPHAFDEQIERAYFAFNPNEIDIDDLLRLGVDRRTANNWVRFLERGGRFNEPTDVGRVYGVEEDLLNSLLPYIEIPAPLMPQQQSLSENINSIRTLDLNRTAPELLEEIGWSQSMIDSFTNWQSSHWFPTRYELQRVESWTIDSLIILIHPTLIAKQERHTSVMDDLRISINLADTAHWQLLRGIGPVLSRRIVAYRRALGGFVDINQISEVYGISPVLFSDIKPYLVLDTIVVNPININTASVRQLREHPYLSFFHAKEIVDYRQKNGNIRNLNEIETLKELSDLSWERMRFYLCLGVDNE</sequence>
<evidence type="ECO:0000256" key="1">
    <source>
        <dbReference type="SAM" id="Phobius"/>
    </source>
</evidence>
<dbReference type="Proteomes" id="UP000295221">
    <property type="component" value="Unassembled WGS sequence"/>
</dbReference>
<dbReference type="GO" id="GO:0015627">
    <property type="term" value="C:type II protein secretion system complex"/>
    <property type="evidence" value="ECO:0007669"/>
    <property type="project" value="TreeGrafter"/>
</dbReference>
<dbReference type="GO" id="GO:0003677">
    <property type="term" value="F:DNA binding"/>
    <property type="evidence" value="ECO:0007669"/>
    <property type="project" value="UniProtKB-KW"/>
</dbReference>
<organism evidence="2 3">
    <name type="scientific">Natronoflexus pectinivorans</name>
    <dbReference type="NCBI Taxonomy" id="682526"/>
    <lineage>
        <taxon>Bacteria</taxon>
        <taxon>Pseudomonadati</taxon>
        <taxon>Bacteroidota</taxon>
        <taxon>Bacteroidia</taxon>
        <taxon>Marinilabiliales</taxon>
        <taxon>Marinilabiliaceae</taxon>
        <taxon>Natronoflexus</taxon>
    </lineage>
</organism>
<protein>
    <submittedName>
        <fullName evidence="2">DNA uptake protein ComE-like DNA-binding protein</fullName>
    </submittedName>
</protein>
<dbReference type="EMBL" id="SLWK01000002">
    <property type="protein sequence ID" value="TCO09785.1"/>
    <property type="molecule type" value="Genomic_DNA"/>
</dbReference>
<dbReference type="InterPro" id="IPR051675">
    <property type="entry name" value="Endo/Exo/Phosphatase_dom_1"/>
</dbReference>
<dbReference type="RefSeq" id="WP_132432580.1">
    <property type="nucleotide sequence ID" value="NZ_SLWK01000002.1"/>
</dbReference>
<reference evidence="2 3" key="1">
    <citation type="submission" date="2019-03" db="EMBL/GenBank/DDBJ databases">
        <title>Genomic Encyclopedia of Type Strains, Phase IV (KMG-IV): sequencing the most valuable type-strain genomes for metagenomic binning, comparative biology and taxonomic classification.</title>
        <authorList>
            <person name="Goeker M."/>
        </authorList>
    </citation>
    <scope>NUCLEOTIDE SEQUENCE [LARGE SCALE GENOMIC DNA]</scope>
    <source>
        <strain evidence="2 3">DSM 24179</strain>
    </source>
</reference>
<keyword evidence="1" id="KW-0472">Membrane</keyword>
<evidence type="ECO:0000313" key="2">
    <source>
        <dbReference type="EMBL" id="TCO09785.1"/>
    </source>
</evidence>
<keyword evidence="1" id="KW-1133">Transmembrane helix</keyword>
<evidence type="ECO:0000313" key="3">
    <source>
        <dbReference type="Proteomes" id="UP000295221"/>
    </source>
</evidence>
<proteinExistence type="predicted"/>
<dbReference type="PANTHER" id="PTHR21180">
    <property type="entry name" value="ENDONUCLEASE/EXONUCLEASE/PHOSPHATASE FAMILY DOMAIN-CONTAINING PROTEIN 1"/>
    <property type="match status" value="1"/>
</dbReference>
<name>A0A4R2GLD4_9BACT</name>
<dbReference type="SUPFAM" id="SSF47781">
    <property type="entry name" value="RuvA domain 2-like"/>
    <property type="match status" value="3"/>
</dbReference>
<dbReference type="Gene3D" id="1.10.150.320">
    <property type="entry name" value="Photosystem II 12 kDa extrinsic protein"/>
    <property type="match status" value="1"/>
</dbReference>
<keyword evidence="2" id="KW-0238">DNA-binding</keyword>
<keyword evidence="3" id="KW-1185">Reference proteome</keyword>
<keyword evidence="1" id="KW-0812">Transmembrane</keyword>
<dbReference type="Gene3D" id="1.10.150.280">
    <property type="entry name" value="AF1531-like domain"/>
    <property type="match status" value="1"/>
</dbReference>
<feature type="transmembrane region" description="Helical" evidence="1">
    <location>
        <begin position="16"/>
        <end position="37"/>
    </location>
</feature>
<accession>A0A4R2GLD4</accession>
<dbReference type="PANTHER" id="PTHR21180:SF32">
    <property type="entry name" value="ENDONUCLEASE_EXONUCLEASE_PHOSPHATASE FAMILY DOMAIN-CONTAINING PROTEIN 1"/>
    <property type="match status" value="1"/>
</dbReference>
<dbReference type="GO" id="GO:0015628">
    <property type="term" value="P:protein secretion by the type II secretion system"/>
    <property type="evidence" value="ECO:0007669"/>
    <property type="project" value="TreeGrafter"/>
</dbReference>
<dbReference type="Pfam" id="PF12836">
    <property type="entry name" value="HHH_3"/>
    <property type="match status" value="2"/>
</dbReference>
<dbReference type="AlphaFoldDB" id="A0A4R2GLD4"/>
<dbReference type="InterPro" id="IPR010994">
    <property type="entry name" value="RuvA_2-like"/>
</dbReference>
<dbReference type="OrthoDB" id="981124at2"/>
<gene>
    <name evidence="2" type="ORF">EV194_102211</name>
</gene>
<comment type="caution">
    <text evidence="2">The sequence shown here is derived from an EMBL/GenBank/DDBJ whole genome shotgun (WGS) entry which is preliminary data.</text>
</comment>